<protein>
    <submittedName>
        <fullName evidence="1">Uncharacterized protein</fullName>
    </submittedName>
</protein>
<organism evidence="2">
    <name type="scientific">Salpingoeca rosetta (strain ATCC 50818 / BSB-021)</name>
    <dbReference type="NCBI Taxonomy" id="946362"/>
    <lineage>
        <taxon>Eukaryota</taxon>
        <taxon>Choanoflagellata</taxon>
        <taxon>Craspedida</taxon>
        <taxon>Salpingoecidae</taxon>
        <taxon>Salpingoeca</taxon>
    </lineage>
</organism>
<dbReference type="InParanoid" id="F2UEU3"/>
<dbReference type="AlphaFoldDB" id="F2UEU3"/>
<dbReference type="KEGG" id="sre:PTSG_06798"/>
<proteinExistence type="predicted"/>
<gene>
    <name evidence="1" type="ORF">PTSG_06798</name>
</gene>
<dbReference type="EMBL" id="GL832971">
    <property type="protein sequence ID" value="EGD75143.1"/>
    <property type="molecule type" value="Genomic_DNA"/>
</dbReference>
<accession>F2UEU3</accession>
<evidence type="ECO:0000313" key="1">
    <source>
        <dbReference type="EMBL" id="EGD75143.1"/>
    </source>
</evidence>
<dbReference type="RefSeq" id="XP_004992196.1">
    <property type="nucleotide sequence ID" value="XM_004992139.1"/>
</dbReference>
<sequence length="129" mass="14301">MVGCGWKKRNVADLKPAGHPTGCWLTDCWLTAGWLLADCWLTGCWVAKPLATTADEGVVEIVCCNTKTQTHRHTVCRRLKVVDGEYKQAQMHEDRSIDTLLDTRAKGGQGQADAQTPRTWLSLTTPCFV</sequence>
<evidence type="ECO:0000313" key="2">
    <source>
        <dbReference type="Proteomes" id="UP000007799"/>
    </source>
</evidence>
<dbReference type="GeneID" id="16072755"/>
<keyword evidence="2" id="KW-1185">Reference proteome</keyword>
<dbReference type="Proteomes" id="UP000007799">
    <property type="component" value="Unassembled WGS sequence"/>
</dbReference>
<reference evidence="1" key="1">
    <citation type="submission" date="2009-08" db="EMBL/GenBank/DDBJ databases">
        <title>Annotation of Salpingoeca rosetta.</title>
        <authorList>
            <consortium name="The Broad Institute Genome Sequencing Platform"/>
            <person name="Russ C."/>
            <person name="Cuomo C."/>
            <person name="Burger G."/>
            <person name="Gray M.W."/>
            <person name="Holland P.W.H."/>
            <person name="King N."/>
            <person name="Lang F.B.F."/>
            <person name="Roger A.J."/>
            <person name="Ruiz-Trillo I."/>
            <person name="Young S.K."/>
            <person name="Zeng Q."/>
            <person name="Gargeya S."/>
            <person name="Alvarado L."/>
            <person name="Berlin A."/>
            <person name="Chapman S.B."/>
            <person name="Chen Z."/>
            <person name="Freedman E."/>
            <person name="Gellesch M."/>
            <person name="Goldberg J."/>
            <person name="Griggs A."/>
            <person name="Gujja S."/>
            <person name="Heilman E."/>
            <person name="Heiman D."/>
            <person name="Howarth C."/>
            <person name="Mehta T."/>
            <person name="Neiman D."/>
            <person name="Pearson M."/>
            <person name="Roberts A."/>
            <person name="Saif S."/>
            <person name="Shea T."/>
            <person name="Shenoy N."/>
            <person name="Sisk P."/>
            <person name="Stolte C."/>
            <person name="Sykes S."/>
            <person name="White J."/>
            <person name="Yandava C."/>
            <person name="Haas B."/>
            <person name="Nusbaum C."/>
            <person name="Birren B."/>
        </authorList>
    </citation>
    <scope>NUCLEOTIDE SEQUENCE [LARGE SCALE GENOMIC DNA]</scope>
    <source>
        <strain evidence="1">ATCC 50818</strain>
    </source>
</reference>
<name>F2UEU3_SALR5</name>